<organism evidence="6 7">
    <name type="scientific">Paenibacillus contaminans</name>
    <dbReference type="NCBI Taxonomy" id="450362"/>
    <lineage>
        <taxon>Bacteria</taxon>
        <taxon>Bacillati</taxon>
        <taxon>Bacillota</taxon>
        <taxon>Bacilli</taxon>
        <taxon>Bacillales</taxon>
        <taxon>Paenibacillaceae</taxon>
        <taxon>Paenibacillus</taxon>
    </lineage>
</organism>
<comment type="caution">
    <text evidence="6">The sequence shown here is derived from an EMBL/GenBank/DDBJ whole genome shotgun (WGS) entry which is preliminary data.</text>
</comment>
<dbReference type="Gene3D" id="2.160.20.10">
    <property type="entry name" value="Single-stranded right-handed beta-helix, Pectin lyase-like"/>
    <property type="match status" value="2"/>
</dbReference>
<dbReference type="InterPro" id="IPR002102">
    <property type="entry name" value="Cohesin_dom"/>
</dbReference>
<evidence type="ECO:0000259" key="5">
    <source>
        <dbReference type="Pfam" id="PF21231"/>
    </source>
</evidence>
<feature type="region of interest" description="Disordered" evidence="1">
    <location>
        <begin position="1039"/>
        <end position="1150"/>
    </location>
</feature>
<protein>
    <recommendedName>
        <fullName evidence="8">Right handed beta helix domain-containing protein</fullName>
    </recommendedName>
</protein>
<feature type="domain" description="GH141-like insertion" evidence="5">
    <location>
        <begin position="136"/>
        <end position="291"/>
    </location>
</feature>
<feature type="compositionally biased region" description="Gly residues" evidence="1">
    <location>
        <begin position="1076"/>
        <end position="1150"/>
    </location>
</feature>
<dbReference type="GO" id="GO:0000272">
    <property type="term" value="P:polysaccharide catabolic process"/>
    <property type="evidence" value="ECO:0007669"/>
    <property type="project" value="InterPro"/>
</dbReference>
<reference evidence="6 7" key="1">
    <citation type="journal article" date="2009" name="Int. J. Syst. Evol. Microbiol.">
        <title>Paenibacillus contaminans sp. nov., isolated from a contaminated laboratory plate.</title>
        <authorList>
            <person name="Chou J.H."/>
            <person name="Lee J.H."/>
            <person name="Lin M.C."/>
            <person name="Chang P.S."/>
            <person name="Arun A.B."/>
            <person name="Young C.C."/>
            <person name="Chen W.M."/>
        </authorList>
    </citation>
    <scope>NUCLEOTIDE SEQUENCE [LARGE SCALE GENOMIC DNA]</scope>
    <source>
        <strain evidence="6 7">CKOBP-6</strain>
    </source>
</reference>
<dbReference type="InterPro" id="IPR011050">
    <property type="entry name" value="Pectin_lyase_fold/virulence"/>
</dbReference>
<evidence type="ECO:0000256" key="2">
    <source>
        <dbReference type="SAM" id="SignalP"/>
    </source>
</evidence>
<dbReference type="InterPro" id="IPR006626">
    <property type="entry name" value="PbH1"/>
</dbReference>
<accession>A0A329MDN4</accession>
<dbReference type="SUPFAM" id="SSF51126">
    <property type="entry name" value="Pectin lyase-like"/>
    <property type="match status" value="1"/>
</dbReference>
<evidence type="ECO:0008006" key="8">
    <source>
        <dbReference type="Google" id="ProtNLM"/>
    </source>
</evidence>
<dbReference type="InterPro" id="IPR039448">
    <property type="entry name" value="Beta_helix"/>
</dbReference>
<dbReference type="InterPro" id="IPR012334">
    <property type="entry name" value="Pectin_lyas_fold"/>
</dbReference>
<dbReference type="RefSeq" id="WP_113034134.1">
    <property type="nucleotide sequence ID" value="NZ_QMFB01000018.1"/>
</dbReference>
<dbReference type="CDD" id="cd08547">
    <property type="entry name" value="Type_II_cohesin"/>
    <property type="match status" value="1"/>
</dbReference>
<dbReference type="Pfam" id="PF21231">
    <property type="entry name" value="GH141_M"/>
    <property type="match status" value="1"/>
</dbReference>
<keyword evidence="7" id="KW-1185">Reference proteome</keyword>
<dbReference type="Pfam" id="PF00963">
    <property type="entry name" value="Cohesin"/>
    <property type="match status" value="1"/>
</dbReference>
<dbReference type="InterPro" id="IPR008965">
    <property type="entry name" value="CBM2/CBM3_carb-bd_dom_sf"/>
</dbReference>
<dbReference type="SUPFAM" id="SSF49384">
    <property type="entry name" value="Carbohydrate-binding domain"/>
    <property type="match status" value="1"/>
</dbReference>
<dbReference type="Gene3D" id="2.60.40.680">
    <property type="match status" value="1"/>
</dbReference>
<feature type="domain" description="Cohesin" evidence="3">
    <location>
        <begin position="949"/>
        <end position="1070"/>
    </location>
</feature>
<evidence type="ECO:0000313" key="7">
    <source>
        <dbReference type="Proteomes" id="UP000250369"/>
    </source>
</evidence>
<evidence type="ECO:0000313" key="6">
    <source>
        <dbReference type="EMBL" id="RAV17768.1"/>
    </source>
</evidence>
<dbReference type="AlphaFoldDB" id="A0A329MDN4"/>
<feature type="chain" id="PRO_5016360495" description="Right handed beta helix domain-containing protein" evidence="2">
    <location>
        <begin position="28"/>
        <end position="1150"/>
    </location>
</feature>
<keyword evidence="2" id="KW-0732">Signal</keyword>
<feature type="compositionally biased region" description="Polar residues" evidence="1">
    <location>
        <begin position="1042"/>
        <end position="1052"/>
    </location>
</feature>
<dbReference type="EMBL" id="QMFB01000018">
    <property type="protein sequence ID" value="RAV17768.1"/>
    <property type="molecule type" value="Genomic_DNA"/>
</dbReference>
<feature type="domain" description="Right handed beta helix" evidence="4">
    <location>
        <begin position="361"/>
        <end position="551"/>
    </location>
</feature>
<evidence type="ECO:0000256" key="1">
    <source>
        <dbReference type="SAM" id="MobiDB-lite"/>
    </source>
</evidence>
<feature type="signal peptide" evidence="2">
    <location>
        <begin position="1"/>
        <end position="27"/>
    </location>
</feature>
<dbReference type="Proteomes" id="UP000250369">
    <property type="component" value="Unassembled WGS sequence"/>
</dbReference>
<sequence>MVRKIVMLAFAILLASGGEMGSTTARAAEAENGLVYYVDAALGSDANTGALEQPFRTIERARDALRELKTQGGGLSGPATVYIRGGTYTLAEPLLFTADDSGTASAPITYAAYPGEKPVISGGKKISGFTEAGNGMWMAEVPEAASGELYFEQLWVNGKWAVRAKTPNAGYHYVDENAGLRKDPATGETIDFSQTAFIPNDPQDAESLSGLSQQELNDVSVHVYSNWLTATRRVDWVNPADSIIGLSGDTYFMPAPIPPFTRYTMENFMGALDVGGEWFLKRTGQLYYMPRAGETMVTAEVVAPILDKLMIVQGDPAAGNYAEHLSFKGLAFAHTKHVTPEDGYKYGQAASSIGTPLPAVIQFKGARSVTFEGNEVFNIANYGLSVEKGSSDVDIVGNYMHDLGAGGVRVGETVNPAPPEPNKVHHITVDNNIIRAGGRLHPEGVGILIGQASDSTVSHNDISDLYYSGISAGWSWVSNETDTLRNVIEWNHIHHIGQMVMDDLGGIYAVGDGTGSIIRNNVIHDITRYDHTAAGLYNDNATTGYTLENNLVYDVQDYGYLNGYARNIMLRNNIFAYTGTYGINNLADSFNDPILGANIRSSFTIERNLIHFAEGKPFSAILTEPYTHTLSGNAYINETGNPNAFDQSSLNQLKQRYGDTTSVLLEESPFTDAAGRNFTLKNGETFPAVTGFVPFDVSTAGVYGDSEWIDLASDYSYQVPVRAPLPQKRPQLFTDDFESTPADGPMQRMTSYWTNGASFIKVISGEQAKSGSQSLKIQEFSDAVGYNFWPMITLAPYHYDGISTMEMDLMIDAGTGLELEFGDRSETGNQHHTMGLQIVGGELFGGDIYTPSKRTKLMDLPVGQWIHLKVSIGVGADYTQQYEVAVTLDGEQTPHVFTGLPSYADVFPIFSYFGMYSIADGVDTSTYIDNFSMSNESSEAPKLMLAAPASVKSGQSFAVTTQLQPGSQQATALDITFEYDLDTVAFVSAESLIPGVALVETKTGEAGKVRVIMASEGLTHAITEAADVLKLNFKAKKRTDGAGTTVQSTKAVVSNERGTEKNVQTASVAIQIQQGNGNGSGNGHGNGNGNGNGNGHGNGNGNGSGNGHGNGNGNGNGNGHGNGNGNGNSNGNGYGNGNGNGNGNGHGNGK</sequence>
<feature type="compositionally biased region" description="Polar residues" evidence="1">
    <location>
        <begin position="1061"/>
        <end position="1074"/>
    </location>
</feature>
<evidence type="ECO:0000259" key="3">
    <source>
        <dbReference type="Pfam" id="PF00963"/>
    </source>
</evidence>
<dbReference type="SMART" id="SM00710">
    <property type="entry name" value="PbH1"/>
    <property type="match status" value="8"/>
</dbReference>
<dbReference type="PANTHER" id="PTHR36453:SF1">
    <property type="entry name" value="RIGHT HANDED BETA HELIX DOMAIN-CONTAINING PROTEIN"/>
    <property type="match status" value="1"/>
</dbReference>
<gene>
    <name evidence="6" type="ORF">DQG23_26995</name>
</gene>
<evidence type="ECO:0000259" key="4">
    <source>
        <dbReference type="Pfam" id="PF13229"/>
    </source>
</evidence>
<dbReference type="PANTHER" id="PTHR36453">
    <property type="entry name" value="SECRETED PROTEIN-RELATED"/>
    <property type="match status" value="1"/>
</dbReference>
<dbReference type="InterPro" id="IPR048482">
    <property type="entry name" value="GH141_ins"/>
</dbReference>
<dbReference type="OrthoDB" id="9760240at2"/>
<dbReference type="Pfam" id="PF13229">
    <property type="entry name" value="Beta_helix"/>
    <property type="match status" value="1"/>
</dbReference>
<proteinExistence type="predicted"/>
<name>A0A329MDN4_9BACL</name>
<dbReference type="GO" id="GO:0030246">
    <property type="term" value="F:carbohydrate binding"/>
    <property type="evidence" value="ECO:0007669"/>
    <property type="project" value="InterPro"/>
</dbReference>